<dbReference type="PANTHER" id="PTHR30136:SF24">
    <property type="entry name" value="HTH-TYPE TRANSCRIPTIONAL REPRESSOR ALLR"/>
    <property type="match status" value="1"/>
</dbReference>
<keyword evidence="3" id="KW-0804">Transcription</keyword>
<keyword evidence="7" id="KW-1185">Reference proteome</keyword>
<evidence type="ECO:0000313" key="6">
    <source>
        <dbReference type="EMBL" id="MFB5190602.1"/>
    </source>
</evidence>
<sequence>MSSQNTTVVKSLTILNLFLEHDRLTLNEMVHLTNSPKTSVFRMVKSLEQMGFLDKDETGKYSLGLLFLQFGHLVRDRLSIRQVALPVMQKLRDQVGEAVNLIVRDHFEAVYVEKVDTIHPVRIYNEHPGRRVPMYAGACPRILLSFMSKAEQETYFRNVVLLPIGRGTITDVGQLRAALDAAKDNGYTVSHSELQDDTSAVAAPIFDHAGDMVAGLSIAGLSTRFGDDVLPSLIERVKEAARQCSSLLGYQVTPVNQFGAFNTV</sequence>
<dbReference type="InterPro" id="IPR005471">
    <property type="entry name" value="Tscrpt_reg_IclR_N"/>
</dbReference>
<evidence type="ECO:0000256" key="3">
    <source>
        <dbReference type="ARBA" id="ARBA00023163"/>
    </source>
</evidence>
<dbReference type="SUPFAM" id="SSF46785">
    <property type="entry name" value="Winged helix' DNA-binding domain"/>
    <property type="match status" value="1"/>
</dbReference>
<dbReference type="Gene3D" id="1.10.10.10">
    <property type="entry name" value="Winged helix-like DNA-binding domain superfamily/Winged helix DNA-binding domain"/>
    <property type="match status" value="1"/>
</dbReference>
<dbReference type="SMART" id="SM00346">
    <property type="entry name" value="HTH_ICLR"/>
    <property type="match status" value="1"/>
</dbReference>
<keyword evidence="1" id="KW-0805">Transcription regulation</keyword>
<dbReference type="Pfam" id="PF01614">
    <property type="entry name" value="IclR_C"/>
    <property type="match status" value="1"/>
</dbReference>
<dbReference type="Gene3D" id="3.30.450.40">
    <property type="match status" value="1"/>
</dbReference>
<accession>A0ABV5AEJ0</accession>
<dbReference type="SUPFAM" id="SSF55781">
    <property type="entry name" value="GAF domain-like"/>
    <property type="match status" value="1"/>
</dbReference>
<evidence type="ECO:0000256" key="1">
    <source>
        <dbReference type="ARBA" id="ARBA00023015"/>
    </source>
</evidence>
<dbReference type="RefSeq" id="WP_275474780.1">
    <property type="nucleotide sequence ID" value="NZ_CP162940.1"/>
</dbReference>
<feature type="domain" description="IclR-ED" evidence="5">
    <location>
        <begin position="66"/>
        <end position="250"/>
    </location>
</feature>
<dbReference type="Proteomes" id="UP001579974">
    <property type="component" value="Unassembled WGS sequence"/>
</dbReference>
<protein>
    <submittedName>
        <fullName evidence="6">IclR family transcriptional regulator</fullName>
    </submittedName>
</protein>
<dbReference type="PROSITE" id="PS51078">
    <property type="entry name" value="ICLR_ED"/>
    <property type="match status" value="1"/>
</dbReference>
<evidence type="ECO:0000259" key="4">
    <source>
        <dbReference type="PROSITE" id="PS51077"/>
    </source>
</evidence>
<gene>
    <name evidence="6" type="ORF">KKP3000_004073</name>
</gene>
<dbReference type="Pfam" id="PF09339">
    <property type="entry name" value="HTH_IclR"/>
    <property type="match status" value="1"/>
</dbReference>
<dbReference type="InterPro" id="IPR036388">
    <property type="entry name" value="WH-like_DNA-bd_sf"/>
</dbReference>
<dbReference type="InterPro" id="IPR050707">
    <property type="entry name" value="HTH_MetabolicPath_Reg"/>
</dbReference>
<dbReference type="PANTHER" id="PTHR30136">
    <property type="entry name" value="HELIX-TURN-HELIX TRANSCRIPTIONAL REGULATOR, ICLR FAMILY"/>
    <property type="match status" value="1"/>
</dbReference>
<dbReference type="InterPro" id="IPR036390">
    <property type="entry name" value="WH_DNA-bd_sf"/>
</dbReference>
<organism evidence="6 7">
    <name type="scientific">Alicyclobacillus fastidiosus</name>
    <dbReference type="NCBI Taxonomy" id="392011"/>
    <lineage>
        <taxon>Bacteria</taxon>
        <taxon>Bacillati</taxon>
        <taxon>Bacillota</taxon>
        <taxon>Bacilli</taxon>
        <taxon>Bacillales</taxon>
        <taxon>Alicyclobacillaceae</taxon>
        <taxon>Alicyclobacillus</taxon>
    </lineage>
</organism>
<dbReference type="EMBL" id="JBDXSU010000006">
    <property type="protein sequence ID" value="MFB5190602.1"/>
    <property type="molecule type" value="Genomic_DNA"/>
</dbReference>
<evidence type="ECO:0000256" key="2">
    <source>
        <dbReference type="ARBA" id="ARBA00023125"/>
    </source>
</evidence>
<evidence type="ECO:0000259" key="5">
    <source>
        <dbReference type="PROSITE" id="PS51078"/>
    </source>
</evidence>
<proteinExistence type="predicted"/>
<reference evidence="6 7" key="1">
    <citation type="journal article" date="2024" name="Int. J. Mol. Sci.">
        <title>Exploration of Alicyclobacillus spp. Genome in Search of Antibiotic Resistance.</title>
        <authorList>
            <person name="Bucka-Kolendo J."/>
            <person name="Kiousi D.E."/>
            <person name="Dekowska A."/>
            <person name="Mikolajczuk-Szczyrba A."/>
            <person name="Karadedos D.M."/>
            <person name="Michael P."/>
            <person name="Galanis A."/>
            <person name="Sokolowska B."/>
        </authorList>
    </citation>
    <scope>NUCLEOTIDE SEQUENCE [LARGE SCALE GENOMIC DNA]</scope>
    <source>
        <strain evidence="6 7">KKP 3000</strain>
    </source>
</reference>
<evidence type="ECO:0000313" key="7">
    <source>
        <dbReference type="Proteomes" id="UP001579974"/>
    </source>
</evidence>
<dbReference type="InterPro" id="IPR014757">
    <property type="entry name" value="Tscrpt_reg_IclR_C"/>
</dbReference>
<keyword evidence="2" id="KW-0238">DNA-binding</keyword>
<dbReference type="InterPro" id="IPR029016">
    <property type="entry name" value="GAF-like_dom_sf"/>
</dbReference>
<feature type="domain" description="HTH iclR-type" evidence="4">
    <location>
        <begin position="5"/>
        <end position="65"/>
    </location>
</feature>
<dbReference type="PROSITE" id="PS51077">
    <property type="entry name" value="HTH_ICLR"/>
    <property type="match status" value="1"/>
</dbReference>
<comment type="caution">
    <text evidence="6">The sequence shown here is derived from an EMBL/GenBank/DDBJ whole genome shotgun (WGS) entry which is preliminary data.</text>
</comment>
<name>A0ABV5AEJ0_9BACL</name>